<evidence type="ECO:0000256" key="1">
    <source>
        <dbReference type="SAM" id="MobiDB-lite"/>
    </source>
</evidence>
<dbReference type="Gene3D" id="2.30.30.320">
    <property type="entry name" value="DUF1653-like domain"/>
    <property type="match status" value="1"/>
</dbReference>
<organism evidence="3 4">
    <name type="scientific">Roseburia yibonii</name>
    <dbReference type="NCBI Taxonomy" id="2763063"/>
    <lineage>
        <taxon>Bacteria</taxon>
        <taxon>Bacillati</taxon>
        <taxon>Bacillota</taxon>
        <taxon>Clostridia</taxon>
        <taxon>Lachnospirales</taxon>
        <taxon>Lachnospiraceae</taxon>
        <taxon>Roseburia</taxon>
    </lineage>
</organism>
<protein>
    <submittedName>
        <fullName evidence="3">DUF1653 domain-containing protein</fullName>
    </submittedName>
</protein>
<dbReference type="RefSeq" id="WP_022515350.1">
    <property type="nucleotide sequence ID" value="NZ_JACOQH010000005.1"/>
</dbReference>
<dbReference type="InterPro" id="IPR023387">
    <property type="entry name" value="DUF1653-like_dom"/>
</dbReference>
<dbReference type="InterPro" id="IPR037135">
    <property type="entry name" value="DUF1653-like_dom_sf"/>
</dbReference>
<dbReference type="Pfam" id="PF07866">
    <property type="entry name" value="DUF1653"/>
    <property type="match status" value="1"/>
</dbReference>
<reference evidence="3 4" key="1">
    <citation type="submission" date="2020-08" db="EMBL/GenBank/DDBJ databases">
        <title>Genome public.</title>
        <authorList>
            <person name="Liu C."/>
            <person name="Sun Q."/>
        </authorList>
    </citation>
    <scope>NUCLEOTIDE SEQUENCE [LARGE SCALE GENOMIC DNA]</scope>
    <source>
        <strain evidence="3 4">BX0805</strain>
    </source>
</reference>
<name>A0ABR7IB08_9FIRM</name>
<keyword evidence="4" id="KW-1185">Reference proteome</keyword>
<accession>A0ABR7IB08</accession>
<feature type="region of interest" description="Disordered" evidence="1">
    <location>
        <begin position="74"/>
        <end position="129"/>
    </location>
</feature>
<evidence type="ECO:0000259" key="2">
    <source>
        <dbReference type="Pfam" id="PF07866"/>
    </source>
</evidence>
<dbReference type="Proteomes" id="UP000621540">
    <property type="component" value="Unassembled WGS sequence"/>
</dbReference>
<proteinExistence type="predicted"/>
<feature type="domain" description="DUF1653" evidence="2">
    <location>
        <begin position="10"/>
        <end position="73"/>
    </location>
</feature>
<comment type="caution">
    <text evidence="3">The sequence shown here is derived from an EMBL/GenBank/DDBJ whole genome shotgun (WGS) entry which is preliminary data.</text>
</comment>
<sequence length="197" mass="22588">MRQIPKPGELYRHFKNKLYQVIAVAKHTETGEDMVVYQALYGDFAVYVRPLAMFLGEVDHEKCPDSREQYRFEKVERGRTAEDTVENMEPEEKAEPESKKAETAKPQQNGEPKDSTPQEPEETNGVDPRLLAILDADTYNEKYKLLSSMQGDMTDRLINDLAVALDIAVDDGPVDQRYEKLKSALAMLCKYEVNRLR</sequence>
<feature type="compositionally biased region" description="Basic and acidic residues" evidence="1">
    <location>
        <begin position="90"/>
        <end position="103"/>
    </location>
</feature>
<gene>
    <name evidence="3" type="ORF">H8Z76_08820</name>
</gene>
<evidence type="ECO:0000313" key="4">
    <source>
        <dbReference type="Proteomes" id="UP000621540"/>
    </source>
</evidence>
<evidence type="ECO:0000313" key="3">
    <source>
        <dbReference type="EMBL" id="MBC5754130.1"/>
    </source>
</evidence>
<dbReference type="EMBL" id="JACOQH010000005">
    <property type="protein sequence ID" value="MBC5754130.1"/>
    <property type="molecule type" value="Genomic_DNA"/>
</dbReference>